<dbReference type="GO" id="GO:0006508">
    <property type="term" value="P:proteolysis"/>
    <property type="evidence" value="ECO:0007669"/>
    <property type="project" value="UniProtKB-KW"/>
</dbReference>
<dbReference type="Pfam" id="PF00326">
    <property type="entry name" value="Peptidase_S9"/>
    <property type="match status" value="1"/>
</dbReference>
<evidence type="ECO:0000259" key="5">
    <source>
        <dbReference type="Pfam" id="PF00326"/>
    </source>
</evidence>
<keyword evidence="8" id="KW-1185">Reference proteome</keyword>
<keyword evidence="3" id="KW-0378">Hydrolase</keyword>
<dbReference type="SUPFAM" id="SSF50993">
    <property type="entry name" value="Peptidase/esterase 'gauge' domain"/>
    <property type="match status" value="1"/>
</dbReference>
<protein>
    <submittedName>
        <fullName evidence="7">Oligopeptidase B</fullName>
    </submittedName>
</protein>
<dbReference type="AlphaFoldDB" id="A0A2P8D5C6"/>
<dbReference type="Pfam" id="PF02897">
    <property type="entry name" value="Peptidase_S9_N"/>
    <property type="match status" value="1"/>
</dbReference>
<reference evidence="7 8" key="1">
    <citation type="submission" date="2018-03" db="EMBL/GenBank/DDBJ databases">
        <title>Genomic Encyclopedia of Archaeal and Bacterial Type Strains, Phase II (KMG-II): from individual species to whole genera.</title>
        <authorList>
            <person name="Goeker M."/>
        </authorList>
    </citation>
    <scope>NUCLEOTIDE SEQUENCE [LARGE SCALE GENOMIC DNA]</scope>
    <source>
        <strain evidence="7 8">DSM 45211</strain>
    </source>
</reference>
<dbReference type="OrthoDB" id="9801421at2"/>
<feature type="domain" description="Peptidase S9 prolyl oligopeptidase catalytic" evidence="5">
    <location>
        <begin position="482"/>
        <end position="694"/>
    </location>
</feature>
<dbReference type="SUPFAM" id="SSF53474">
    <property type="entry name" value="alpha/beta-Hydrolases"/>
    <property type="match status" value="1"/>
</dbReference>
<name>A0A2P8D5C6_9ACTN</name>
<accession>A0A2P8D5C6</accession>
<keyword evidence="2" id="KW-0645">Protease</keyword>
<evidence type="ECO:0000256" key="1">
    <source>
        <dbReference type="ARBA" id="ARBA00005228"/>
    </source>
</evidence>
<dbReference type="InterPro" id="IPR051543">
    <property type="entry name" value="Serine_Peptidase_S9A"/>
</dbReference>
<evidence type="ECO:0000259" key="6">
    <source>
        <dbReference type="Pfam" id="PF02897"/>
    </source>
</evidence>
<evidence type="ECO:0000256" key="2">
    <source>
        <dbReference type="ARBA" id="ARBA00022670"/>
    </source>
</evidence>
<dbReference type="GO" id="GO:0004252">
    <property type="term" value="F:serine-type endopeptidase activity"/>
    <property type="evidence" value="ECO:0007669"/>
    <property type="project" value="InterPro"/>
</dbReference>
<dbReference type="InterPro" id="IPR029058">
    <property type="entry name" value="AB_hydrolase_fold"/>
</dbReference>
<dbReference type="EMBL" id="PYGE01000032">
    <property type="protein sequence ID" value="PSK92420.1"/>
    <property type="molecule type" value="Genomic_DNA"/>
</dbReference>
<dbReference type="Gene3D" id="3.40.50.1820">
    <property type="entry name" value="alpha/beta hydrolase"/>
    <property type="match status" value="1"/>
</dbReference>
<dbReference type="InterPro" id="IPR001375">
    <property type="entry name" value="Peptidase_S9_cat"/>
</dbReference>
<comment type="caution">
    <text evidence="7">The sequence shown here is derived from an EMBL/GenBank/DDBJ whole genome shotgun (WGS) entry which is preliminary data.</text>
</comment>
<evidence type="ECO:0000313" key="8">
    <source>
        <dbReference type="Proteomes" id="UP000243528"/>
    </source>
</evidence>
<comment type="similarity">
    <text evidence="1">Belongs to the peptidase S9A family.</text>
</comment>
<gene>
    <name evidence="7" type="ORF">CLV30_13236</name>
</gene>
<dbReference type="Proteomes" id="UP000243528">
    <property type="component" value="Unassembled WGS sequence"/>
</dbReference>
<sequence length="705" mass="78193">MPDVEQPQPPVAKRVPTHREFHGDTVVDEYAWLYDRDDPDTTAYLEAENAYTEAATAHTKALQDTIFHEIKSRTLETDLSVPTRRGDWWYYTRTIEGQQYPVHCRSRIEPELPADPTEGLPAPADEQVLLDQNELAGDSPYFALGAFDISPDGGLLAYSTDHDGDEKYTLHVKDLRTGETRPDTVPGTYYSTAWSADGDVLFYTTVDEAMRPYRVWRHVLGTEASADVIVHEETDERFFVGVGLTRSREYVLIGLGSQITTEMRFLPAADPYGEFRVVEPRRQGIEYTLDHSGDSFFIVHNDGGADFELAVAPAATPGREHWTPVIGHRPGTRITEVDAFATHLVVSMRRDGRTELHVLPLHDGRPGEGRDIEVPEEVRTVDAGANPEFDSTVFRLGYTSLTTPSSVYDYDVGTGELRLRKRRAVLGDFDPDAYEAVREWASADDGTAVPISLVRRKDTPRDGSAPCVLYGYGSYEMPMDPWFSIARLSLLDRGFVFAIAHVRGGGELGRHWYEDGKLLAKRNTFTDFVACADHLTATGWTSHDRLVGRGGSAGGLLIGAVANLAPSTFAALVADVPFVDALTTILDPSMPLTVIEWEEWGNPVESGEVYAYMKSYTPYENVQPVPYPAMLVTAGLNDPRVGYHEPAKWVARLRATSTGERPLLLKTEMGAGHGGPSGRYDAWRDEALTLAFIIDSVATRDSRQN</sequence>
<feature type="domain" description="Peptidase S9A N-terminal" evidence="6">
    <location>
        <begin position="10"/>
        <end position="422"/>
    </location>
</feature>
<keyword evidence="4" id="KW-0720">Serine protease</keyword>
<evidence type="ECO:0000256" key="4">
    <source>
        <dbReference type="ARBA" id="ARBA00022825"/>
    </source>
</evidence>
<dbReference type="InterPro" id="IPR023302">
    <property type="entry name" value="Pept_S9A_N"/>
</dbReference>
<dbReference type="InterPro" id="IPR002470">
    <property type="entry name" value="Peptidase_S9A"/>
</dbReference>
<dbReference type="PANTHER" id="PTHR11757:SF19">
    <property type="entry name" value="PROLYL ENDOPEPTIDASE-LIKE"/>
    <property type="match status" value="1"/>
</dbReference>
<evidence type="ECO:0000256" key="3">
    <source>
        <dbReference type="ARBA" id="ARBA00022801"/>
    </source>
</evidence>
<dbReference type="RefSeq" id="WP_106540000.1">
    <property type="nucleotide sequence ID" value="NZ_ML142906.1"/>
</dbReference>
<dbReference type="PANTHER" id="PTHR11757">
    <property type="entry name" value="PROTEASE FAMILY S9A OLIGOPEPTIDASE"/>
    <property type="match status" value="1"/>
</dbReference>
<dbReference type="PRINTS" id="PR00862">
    <property type="entry name" value="PROLIGOPTASE"/>
</dbReference>
<organism evidence="7 8">
    <name type="scientific">Haloactinopolyspora alba</name>
    <dbReference type="NCBI Taxonomy" id="648780"/>
    <lineage>
        <taxon>Bacteria</taxon>
        <taxon>Bacillati</taxon>
        <taxon>Actinomycetota</taxon>
        <taxon>Actinomycetes</taxon>
        <taxon>Jiangellales</taxon>
        <taxon>Jiangellaceae</taxon>
        <taxon>Haloactinopolyspora</taxon>
    </lineage>
</organism>
<dbReference type="Gene3D" id="2.130.10.120">
    <property type="entry name" value="Prolyl oligopeptidase, N-terminal domain"/>
    <property type="match status" value="1"/>
</dbReference>
<evidence type="ECO:0000313" key="7">
    <source>
        <dbReference type="EMBL" id="PSK92420.1"/>
    </source>
</evidence>
<proteinExistence type="inferred from homology"/>